<evidence type="ECO:0000256" key="1">
    <source>
        <dbReference type="SAM" id="Phobius"/>
    </source>
</evidence>
<reference evidence="2 3" key="1">
    <citation type="submission" date="2021-03" db="EMBL/GenBank/DDBJ databases">
        <title>Sequencing the genomes of 1000 actinobacteria strains.</title>
        <authorList>
            <person name="Klenk H.-P."/>
        </authorList>
    </citation>
    <scope>NUCLEOTIDE SEQUENCE [LARGE SCALE GENOMIC DNA]</scope>
    <source>
        <strain evidence="2 3">DSM 20168</strain>
    </source>
</reference>
<dbReference type="Proteomes" id="UP001195422">
    <property type="component" value="Unassembled WGS sequence"/>
</dbReference>
<keyword evidence="3" id="KW-1185">Reference proteome</keyword>
<keyword evidence="1" id="KW-1133">Transmembrane helix</keyword>
<proteinExistence type="predicted"/>
<comment type="caution">
    <text evidence="2">The sequence shown here is derived from an EMBL/GenBank/DDBJ whole genome shotgun (WGS) entry which is preliminary data.</text>
</comment>
<evidence type="ECO:0000313" key="2">
    <source>
        <dbReference type="EMBL" id="MBP2398554.1"/>
    </source>
</evidence>
<evidence type="ECO:0008006" key="4">
    <source>
        <dbReference type="Google" id="ProtNLM"/>
    </source>
</evidence>
<gene>
    <name evidence="2" type="ORF">JOF39_001635</name>
</gene>
<dbReference type="RefSeq" id="WP_188948994.1">
    <property type="nucleotide sequence ID" value="NZ_BMPH01000011.1"/>
</dbReference>
<keyword evidence="1" id="KW-0812">Transmembrane</keyword>
<feature type="transmembrane region" description="Helical" evidence="1">
    <location>
        <begin position="42"/>
        <end position="62"/>
    </location>
</feature>
<dbReference type="EMBL" id="JAGIOJ010000001">
    <property type="protein sequence ID" value="MBP2398554.1"/>
    <property type="molecule type" value="Genomic_DNA"/>
</dbReference>
<protein>
    <recommendedName>
        <fullName evidence="4">Secreted protein</fullName>
    </recommendedName>
</protein>
<sequence>MTQTSERAGTKATAGSTATMVVGWTLLVIGLVVFVLGEPVGGGLLVVSGAVLHAGAMIAESIRARH</sequence>
<accession>A0ABS4XPW9</accession>
<feature type="transmembrane region" description="Helical" evidence="1">
    <location>
        <begin position="12"/>
        <end position="36"/>
    </location>
</feature>
<organism evidence="2 3">
    <name type="scientific">Glutamicibacter protophormiae</name>
    <name type="common">Brevibacterium protophormiae</name>
    <dbReference type="NCBI Taxonomy" id="37930"/>
    <lineage>
        <taxon>Bacteria</taxon>
        <taxon>Bacillati</taxon>
        <taxon>Actinomycetota</taxon>
        <taxon>Actinomycetes</taxon>
        <taxon>Micrococcales</taxon>
        <taxon>Micrococcaceae</taxon>
        <taxon>Glutamicibacter</taxon>
    </lineage>
</organism>
<evidence type="ECO:0000313" key="3">
    <source>
        <dbReference type="Proteomes" id="UP001195422"/>
    </source>
</evidence>
<name>A0ABS4XPW9_GLUPR</name>
<keyword evidence="1" id="KW-0472">Membrane</keyword>